<organism evidence="2 3">
    <name type="scientific">Pseudomonas yamanorum</name>
    <dbReference type="NCBI Taxonomy" id="515393"/>
    <lineage>
        <taxon>Bacteria</taxon>
        <taxon>Pseudomonadati</taxon>
        <taxon>Pseudomonadota</taxon>
        <taxon>Gammaproteobacteria</taxon>
        <taxon>Pseudomonadales</taxon>
        <taxon>Pseudomonadaceae</taxon>
        <taxon>Pseudomonas</taxon>
    </lineage>
</organism>
<accession>A0A7Y8FE77</accession>
<name>A0A7Y8FE77_9PSED</name>
<dbReference type="Gene3D" id="3.40.50.360">
    <property type="match status" value="1"/>
</dbReference>
<gene>
    <name evidence="2" type="ORF">HX828_19520</name>
</gene>
<proteinExistence type="predicted"/>
<dbReference type="SUPFAM" id="SSF52218">
    <property type="entry name" value="Flavoproteins"/>
    <property type="match status" value="1"/>
</dbReference>
<sequence>MHVFHIDSSISDEMSINRQLSSNIVARLREIHPALEVTYRDLMQSQLSNHRHFNSPSRRRRMVPQL</sequence>
<protein>
    <submittedName>
        <fullName evidence="2">NAD(P)H-dependent oxidoreductase</fullName>
    </submittedName>
</protein>
<evidence type="ECO:0000313" key="3">
    <source>
        <dbReference type="Proteomes" id="UP000537188"/>
    </source>
</evidence>
<comment type="caution">
    <text evidence="2">The sequence shown here is derived from an EMBL/GenBank/DDBJ whole genome shotgun (WGS) entry which is preliminary data.</text>
</comment>
<dbReference type="Proteomes" id="UP000537188">
    <property type="component" value="Unassembled WGS sequence"/>
</dbReference>
<dbReference type="AlphaFoldDB" id="A0A7Y8FE77"/>
<dbReference type="EMBL" id="JACARF010000023">
    <property type="protein sequence ID" value="NWE77762.1"/>
    <property type="molecule type" value="Genomic_DNA"/>
</dbReference>
<evidence type="ECO:0000259" key="1">
    <source>
        <dbReference type="Pfam" id="PF02525"/>
    </source>
</evidence>
<evidence type="ECO:0000313" key="2">
    <source>
        <dbReference type="EMBL" id="NWE77762.1"/>
    </source>
</evidence>
<dbReference type="GO" id="GO:0016655">
    <property type="term" value="F:oxidoreductase activity, acting on NAD(P)H, quinone or similar compound as acceptor"/>
    <property type="evidence" value="ECO:0007669"/>
    <property type="project" value="UniProtKB-ARBA"/>
</dbReference>
<reference evidence="2 3" key="1">
    <citation type="submission" date="2020-04" db="EMBL/GenBank/DDBJ databases">
        <title>Molecular characterization of pseudomonads from Agaricus bisporus reveal novel blotch 2 pathogens in Western Europe.</title>
        <authorList>
            <person name="Taparia T."/>
            <person name="Krijger M."/>
            <person name="Haynes E."/>
            <person name="Elpinstone J.G."/>
            <person name="Noble R."/>
            <person name="Van Der Wolf J."/>
        </authorList>
    </citation>
    <scope>NUCLEOTIDE SEQUENCE [LARGE SCALE GENOMIC DNA]</scope>
    <source>
        <strain evidence="2 3">IPO3781</strain>
    </source>
</reference>
<dbReference type="Pfam" id="PF02525">
    <property type="entry name" value="Flavodoxin_2"/>
    <property type="match status" value="1"/>
</dbReference>
<dbReference type="InterPro" id="IPR029039">
    <property type="entry name" value="Flavoprotein-like_sf"/>
</dbReference>
<feature type="domain" description="Flavodoxin-like fold" evidence="1">
    <location>
        <begin position="1"/>
        <end position="47"/>
    </location>
</feature>
<dbReference type="InterPro" id="IPR003680">
    <property type="entry name" value="Flavodoxin_fold"/>
</dbReference>